<dbReference type="SUPFAM" id="SSF52266">
    <property type="entry name" value="SGNH hydrolase"/>
    <property type="match status" value="1"/>
</dbReference>
<dbReference type="InterPro" id="IPR013830">
    <property type="entry name" value="SGNH_hydro"/>
</dbReference>
<protein>
    <submittedName>
        <fullName evidence="3">GDSL-type esterase/lipase family protein</fullName>
    </submittedName>
</protein>
<dbReference type="PANTHER" id="PTHR30383:SF5">
    <property type="entry name" value="SGNH HYDROLASE-TYPE ESTERASE DOMAIN-CONTAINING PROTEIN"/>
    <property type="match status" value="1"/>
</dbReference>
<dbReference type="Gene3D" id="3.40.50.1110">
    <property type="entry name" value="SGNH hydrolase"/>
    <property type="match status" value="1"/>
</dbReference>
<feature type="signal peptide" evidence="1">
    <location>
        <begin position="1"/>
        <end position="19"/>
    </location>
</feature>
<proteinExistence type="predicted"/>
<evidence type="ECO:0000259" key="2">
    <source>
        <dbReference type="Pfam" id="PF13472"/>
    </source>
</evidence>
<evidence type="ECO:0000256" key="1">
    <source>
        <dbReference type="SAM" id="SignalP"/>
    </source>
</evidence>
<dbReference type="InterPro" id="IPR051532">
    <property type="entry name" value="Ester_Hydrolysis_Enzymes"/>
</dbReference>
<reference evidence="3 4" key="1">
    <citation type="submission" date="2022-03" db="EMBL/GenBank/DDBJ databases">
        <title>Novel taxa within the pig intestine.</title>
        <authorList>
            <person name="Wylensek D."/>
            <person name="Bishof K."/>
            <person name="Afrizal A."/>
            <person name="Clavel T."/>
        </authorList>
    </citation>
    <scope>NUCLEOTIDE SEQUENCE [LARGE SCALE GENOMIC DNA]</scope>
    <source>
        <strain evidence="3 4">CLA-KB-P66</strain>
    </source>
</reference>
<keyword evidence="4" id="KW-1185">Reference proteome</keyword>
<name>A0ABU4WG32_9BACT</name>
<accession>A0ABU4WG32</accession>
<dbReference type="InterPro" id="IPR036514">
    <property type="entry name" value="SGNH_hydro_sf"/>
</dbReference>
<dbReference type="PANTHER" id="PTHR30383">
    <property type="entry name" value="THIOESTERASE 1/PROTEASE 1/LYSOPHOSPHOLIPASE L1"/>
    <property type="match status" value="1"/>
</dbReference>
<dbReference type="RefSeq" id="WP_370396951.1">
    <property type="nucleotide sequence ID" value="NZ_JALBUT010000004.1"/>
</dbReference>
<comment type="caution">
    <text evidence="3">The sequence shown here is derived from an EMBL/GenBank/DDBJ whole genome shotgun (WGS) entry which is preliminary data.</text>
</comment>
<organism evidence="3 4">
    <name type="scientific">Intestinicryptomonas porci</name>
    <dbReference type="NCBI Taxonomy" id="2926320"/>
    <lineage>
        <taxon>Bacteria</taxon>
        <taxon>Pseudomonadati</taxon>
        <taxon>Verrucomicrobiota</taxon>
        <taxon>Opitutia</taxon>
        <taxon>Opitutales</taxon>
        <taxon>Intestinicryptomonaceae</taxon>
        <taxon>Intestinicryptomonas</taxon>
    </lineage>
</organism>
<evidence type="ECO:0000313" key="3">
    <source>
        <dbReference type="EMBL" id="MDX8415504.1"/>
    </source>
</evidence>
<sequence length="243" mass="27513">MKKIMLAAMAIITATALFAGEETIKQPYSEWARFNRYEKENKALKDKNTPPPDAVFMGDSIIDMWSNVIHKEFFKENNYLGRALCGQVTIQMIARFRKDVLEMNPKVVVIMGGTNDIAENEGYTELDDIAGNIMNMAEIALSNNMIPVVCSITPAGEYRWRKRISDVPNKIAKVNAMLKDYAKKRGIIYLDYHSALADEKGAMPADYSGDGVHPNLKCYKIMEPLTKKAVDEALKQYELKFKK</sequence>
<keyword evidence="1" id="KW-0732">Signal</keyword>
<evidence type="ECO:0000313" key="4">
    <source>
        <dbReference type="Proteomes" id="UP001275932"/>
    </source>
</evidence>
<dbReference type="Proteomes" id="UP001275932">
    <property type="component" value="Unassembled WGS sequence"/>
</dbReference>
<gene>
    <name evidence="3" type="ORF">MOX91_04820</name>
</gene>
<feature type="chain" id="PRO_5046354387" evidence="1">
    <location>
        <begin position="20"/>
        <end position="243"/>
    </location>
</feature>
<feature type="domain" description="SGNH hydrolase-type esterase" evidence="2">
    <location>
        <begin position="58"/>
        <end position="220"/>
    </location>
</feature>
<dbReference type="EMBL" id="JALBUT010000004">
    <property type="protein sequence ID" value="MDX8415504.1"/>
    <property type="molecule type" value="Genomic_DNA"/>
</dbReference>
<dbReference type="Pfam" id="PF13472">
    <property type="entry name" value="Lipase_GDSL_2"/>
    <property type="match status" value="1"/>
</dbReference>